<name>A0AAN8K5Q9_PATCE</name>
<proteinExistence type="inferred from homology"/>
<dbReference type="SUPFAM" id="SSF52540">
    <property type="entry name" value="P-loop containing nucleoside triphosphate hydrolases"/>
    <property type="match status" value="1"/>
</dbReference>
<evidence type="ECO:0000256" key="2">
    <source>
        <dbReference type="ARBA" id="ARBA00022679"/>
    </source>
</evidence>
<dbReference type="PANTHER" id="PTHR11783">
    <property type="entry name" value="SULFOTRANSFERASE SULT"/>
    <property type="match status" value="1"/>
</dbReference>
<dbReference type="InterPro" id="IPR027417">
    <property type="entry name" value="P-loop_NTPase"/>
</dbReference>
<dbReference type="AlphaFoldDB" id="A0AAN8K5Q9"/>
<evidence type="ECO:0000313" key="4">
    <source>
        <dbReference type="EMBL" id="KAK6195256.1"/>
    </source>
</evidence>
<evidence type="ECO:0000313" key="5">
    <source>
        <dbReference type="Proteomes" id="UP001347796"/>
    </source>
</evidence>
<comment type="similarity">
    <text evidence="1">Belongs to the sulfotransferase 1 family.</text>
</comment>
<feature type="domain" description="Sulfotransferase" evidence="3">
    <location>
        <begin position="52"/>
        <end position="300"/>
    </location>
</feature>
<gene>
    <name evidence="4" type="ORF">SNE40_000725</name>
</gene>
<dbReference type="Proteomes" id="UP001347796">
    <property type="component" value="Unassembled WGS sequence"/>
</dbReference>
<dbReference type="InterPro" id="IPR000863">
    <property type="entry name" value="Sulfotransferase_dom"/>
</dbReference>
<evidence type="ECO:0000256" key="1">
    <source>
        <dbReference type="ARBA" id="ARBA00005771"/>
    </source>
</evidence>
<organism evidence="4 5">
    <name type="scientific">Patella caerulea</name>
    <name type="common">Rayed Mediterranean limpet</name>
    <dbReference type="NCBI Taxonomy" id="87958"/>
    <lineage>
        <taxon>Eukaryota</taxon>
        <taxon>Metazoa</taxon>
        <taxon>Spiralia</taxon>
        <taxon>Lophotrochozoa</taxon>
        <taxon>Mollusca</taxon>
        <taxon>Gastropoda</taxon>
        <taxon>Patellogastropoda</taxon>
        <taxon>Patelloidea</taxon>
        <taxon>Patellidae</taxon>
        <taxon>Patella</taxon>
    </lineage>
</organism>
<dbReference type="Pfam" id="PF00685">
    <property type="entry name" value="Sulfotransfer_1"/>
    <property type="match status" value="1"/>
</dbReference>
<evidence type="ECO:0000259" key="3">
    <source>
        <dbReference type="Pfam" id="PF00685"/>
    </source>
</evidence>
<sequence>MADSVELVPGKHVQDYGYRHVLPGEHVYDGVLFFGYSPPDILDAVKNFRVRDDDVFIVSYPKAGTTWMQEILWLVVHDGDFETASKTPIYFRSPFLEFKDLTLNEVGLDIAHGMRSPRVIKSHLPFRLMPKKLDKSKVVVVFRNPKDVSVSYYNFYKSSSSFGDFTGTWRDFLIMFLTGKVDHGSWFDFTISWWKRRHEPNVLLVFYEDMKRNLKGEIRKIANFIGKHDLSEDVITRIANHCTFDNMKKNPMTNHEDVYSINSKISPLLRKGKIGDWKNQYSVSQNEDFDAVYKEKMKDIDIPFRYEWKRSTSSEKP</sequence>
<dbReference type="GO" id="GO:0008146">
    <property type="term" value="F:sulfotransferase activity"/>
    <property type="evidence" value="ECO:0007669"/>
    <property type="project" value="InterPro"/>
</dbReference>
<accession>A0AAN8K5Q9</accession>
<reference evidence="4 5" key="1">
    <citation type="submission" date="2024-01" db="EMBL/GenBank/DDBJ databases">
        <title>The genome of the rayed Mediterranean limpet Patella caerulea (Linnaeus, 1758).</title>
        <authorList>
            <person name="Anh-Thu Weber A."/>
            <person name="Halstead-Nussloch G."/>
        </authorList>
    </citation>
    <scope>NUCLEOTIDE SEQUENCE [LARGE SCALE GENOMIC DNA]</scope>
    <source>
        <strain evidence="4">AATW-2023a</strain>
        <tissue evidence="4">Whole specimen</tissue>
    </source>
</reference>
<keyword evidence="2" id="KW-0808">Transferase</keyword>
<comment type="caution">
    <text evidence="4">The sequence shown here is derived from an EMBL/GenBank/DDBJ whole genome shotgun (WGS) entry which is preliminary data.</text>
</comment>
<protein>
    <recommendedName>
        <fullName evidence="3">Sulfotransferase domain-containing protein</fullName>
    </recommendedName>
</protein>
<dbReference type="FunFam" id="3.40.50.300:FF:000433">
    <property type="entry name" value="Estrogen sulfotransferase"/>
    <property type="match status" value="1"/>
</dbReference>
<dbReference type="Gene3D" id="3.40.50.300">
    <property type="entry name" value="P-loop containing nucleotide triphosphate hydrolases"/>
    <property type="match status" value="1"/>
</dbReference>
<dbReference type="EMBL" id="JAZGQO010000001">
    <property type="protein sequence ID" value="KAK6195256.1"/>
    <property type="molecule type" value="Genomic_DNA"/>
</dbReference>
<keyword evidence="5" id="KW-1185">Reference proteome</keyword>